<feature type="chain" id="PRO_5002831755" description="Calcium-binding protein" evidence="1">
    <location>
        <begin position="33"/>
        <end position="265"/>
    </location>
</feature>
<gene>
    <name evidence="2" type="ORF">SSEG_00817</name>
</gene>
<evidence type="ECO:0000256" key="1">
    <source>
        <dbReference type="SAM" id="SignalP"/>
    </source>
</evidence>
<name>B5HN32_STRX2</name>
<evidence type="ECO:0000313" key="2">
    <source>
        <dbReference type="EMBL" id="EDY54237.1"/>
    </source>
</evidence>
<keyword evidence="1" id="KW-0732">Signal</keyword>
<evidence type="ECO:0008006" key="4">
    <source>
        <dbReference type="Google" id="ProtNLM"/>
    </source>
</evidence>
<keyword evidence="3" id="KW-1185">Reference proteome</keyword>
<dbReference type="EMBL" id="CM000951">
    <property type="protein sequence ID" value="EDY54237.1"/>
    <property type="molecule type" value="Genomic_DNA"/>
</dbReference>
<feature type="signal peptide" evidence="1">
    <location>
        <begin position="1"/>
        <end position="32"/>
    </location>
</feature>
<proteinExistence type="predicted"/>
<reference evidence="2" key="1">
    <citation type="submission" date="2009-10" db="EMBL/GenBank/DDBJ databases">
        <title>The genome sequence of Streptomyces sviceus strain ATCC 29083.</title>
        <authorList>
            <consortium name="The Broad Institute Genome Sequencing Platform"/>
            <consortium name="Broad Institute Microbial Sequencing Center"/>
            <person name="Fischbach M."/>
            <person name="Godfrey P."/>
            <person name="Ward D."/>
            <person name="Young S."/>
            <person name="Zeng Q."/>
            <person name="Koehrsen M."/>
            <person name="Alvarado L."/>
            <person name="Berlin A.M."/>
            <person name="Bochicchio J."/>
            <person name="Borenstein D."/>
            <person name="Chapman S.B."/>
            <person name="Chen Z."/>
            <person name="Engels R."/>
            <person name="Freedman E."/>
            <person name="Gellesch M."/>
            <person name="Goldberg J."/>
            <person name="Griggs A."/>
            <person name="Gujja S."/>
            <person name="Heilman E.R."/>
            <person name="Heiman D.I."/>
            <person name="Hepburn T.A."/>
            <person name="Howarth C."/>
            <person name="Jen D."/>
            <person name="Larson L."/>
            <person name="Lewis B."/>
            <person name="Mehta T."/>
            <person name="Park D."/>
            <person name="Pearson M."/>
            <person name="Richards J."/>
            <person name="Roberts A."/>
            <person name="Saif S."/>
            <person name="Shea T.D."/>
            <person name="Shenoy N."/>
            <person name="Sisk P."/>
            <person name="Stolte C."/>
            <person name="Sykes S.N."/>
            <person name="Thomson T."/>
            <person name="Walk T."/>
            <person name="White J."/>
            <person name="Yandava C."/>
            <person name="Straight P."/>
            <person name="Clardy J."/>
            <person name="Hung D."/>
            <person name="Kolter R."/>
            <person name="Mekalanos J."/>
            <person name="Walker S."/>
            <person name="Walsh C.T."/>
            <person name="Wieland-Brown L.C."/>
            <person name="Haas B."/>
            <person name="Nusbaum C."/>
            <person name="Birren B."/>
        </authorList>
    </citation>
    <scope>NUCLEOTIDE SEQUENCE [LARGE SCALE GENOMIC DNA]</scope>
    <source>
        <strain evidence="2">ATCC 29083</strain>
    </source>
</reference>
<sequence>MDQQGRNMRHRLWAVAGGAAALALLTATGAHAEGEGDIRVTKTVVNKGGNVIVGTAQTVTFPIAVTIKDDSGAKKITHLSTFNKSNGYGFFSWNHDSSCVRKTSTTSVCTGTMTVDPAWIADSDDIDSNRVAGVWVVAATVNANDGDYWIYDDIAEYKVKRAAQLTTDASPEPVAKGAQLTVKGKLSRANWEDLKYHGYPGQTVRLQFRAAGAAHYGTVKTVKTDNLGRLSTKVTATAAGSWRWYFPGTTTTSLKVSAGDAVALR</sequence>
<evidence type="ECO:0000313" key="3">
    <source>
        <dbReference type="Proteomes" id="UP000002785"/>
    </source>
</evidence>
<dbReference type="eggNOG" id="COG3757">
    <property type="taxonomic scope" value="Bacteria"/>
</dbReference>
<organism evidence="2 3">
    <name type="scientific">Streptomyces sviceus (strain ATCC 29083 / DSM 924 / JCM 4929 / NBRC 13980 / NCIMB 11184 / NRRL 5439 / UC 5370)</name>
    <dbReference type="NCBI Taxonomy" id="463191"/>
    <lineage>
        <taxon>Bacteria</taxon>
        <taxon>Bacillati</taxon>
        <taxon>Actinomycetota</taxon>
        <taxon>Actinomycetes</taxon>
        <taxon>Kitasatosporales</taxon>
        <taxon>Streptomycetaceae</taxon>
        <taxon>Streptomyces</taxon>
    </lineage>
</organism>
<dbReference type="HOGENOM" id="CLU_086037_0_0_11"/>
<accession>B5HN32</accession>
<dbReference type="AlphaFoldDB" id="B5HN32"/>
<protein>
    <recommendedName>
        <fullName evidence="4">Calcium-binding protein</fullName>
    </recommendedName>
</protein>
<dbReference type="Proteomes" id="UP000002785">
    <property type="component" value="Chromosome"/>
</dbReference>